<evidence type="ECO:0008006" key="4">
    <source>
        <dbReference type="Google" id="ProtNLM"/>
    </source>
</evidence>
<name>A0A2I1DLL6_9PROT</name>
<gene>
    <name evidence="2" type="ORF">B1757_07340</name>
</gene>
<protein>
    <recommendedName>
        <fullName evidence="4">SMODS and SLOG-associating 2TM effector domain-containing protein</fullName>
    </recommendedName>
</protein>
<feature type="transmembrane region" description="Helical" evidence="1">
    <location>
        <begin position="328"/>
        <end position="351"/>
    </location>
</feature>
<keyword evidence="3" id="KW-1185">Reference proteome</keyword>
<dbReference type="AlphaFoldDB" id="A0A2I1DLL6"/>
<reference evidence="2 3" key="1">
    <citation type="submission" date="2017-03" db="EMBL/GenBank/DDBJ databases">
        <title>Draft genime sequence of the acidophilic sulfur-oxidizing bacterium Acidithiobacillus sp. SH, isolated from seawater.</title>
        <authorList>
            <person name="Sharmin S."/>
            <person name="Tokuhisa M."/>
            <person name="Kanao T."/>
            <person name="Kamimura K."/>
        </authorList>
    </citation>
    <scope>NUCLEOTIDE SEQUENCE [LARGE SCALE GENOMIC DNA]</scope>
    <source>
        <strain evidence="2 3">SH</strain>
    </source>
</reference>
<dbReference type="InParanoid" id="A0A2I1DLL6"/>
<dbReference type="Gene3D" id="3.40.50.450">
    <property type="match status" value="1"/>
</dbReference>
<comment type="caution">
    <text evidence="2">The sequence shown here is derived from an EMBL/GenBank/DDBJ whole genome shotgun (WGS) entry which is preliminary data.</text>
</comment>
<evidence type="ECO:0000313" key="3">
    <source>
        <dbReference type="Proteomes" id="UP000234329"/>
    </source>
</evidence>
<keyword evidence="1" id="KW-0472">Membrane</keyword>
<feature type="transmembrane region" description="Helical" evidence="1">
    <location>
        <begin position="525"/>
        <end position="545"/>
    </location>
</feature>
<evidence type="ECO:0000256" key="1">
    <source>
        <dbReference type="SAM" id="Phobius"/>
    </source>
</evidence>
<dbReference type="EMBL" id="MXAV01000033">
    <property type="protein sequence ID" value="PKY10768.1"/>
    <property type="molecule type" value="Genomic_DNA"/>
</dbReference>
<feature type="transmembrane region" description="Helical" evidence="1">
    <location>
        <begin position="357"/>
        <end position="376"/>
    </location>
</feature>
<evidence type="ECO:0000313" key="2">
    <source>
        <dbReference type="EMBL" id="PKY10768.1"/>
    </source>
</evidence>
<sequence length="613" mass="69083">MSLVQNESCQNEEYTHLGQRRFLNVLVTGHRMNRMGEARDGVAKKVQAALRGVLDVLSQKTLQQGRQFRLFSGSADGTDAMAWAWWRDKAQSQDEHGAYYCVSPTPPDWLQELQKLQKLSREGVRSGILAVDSIAPAEGVHGPWHAISDDYKLLMADLLVAVWDGQPPRGCEGGTVRLIHEALRRRTPVLWIRGDAAHVGDLMSERQDPMDTVLLDISPEQIPEHFQLCTLEAVVGLVQRLCQPAEKVSGPMVEADPGQRKTWAGFWHTLFFRLLSPLWRIKPILSPVRAWRGPDALVQGSRLGKAFWQSFDGLDRVATHYANLHRDAVVWSHLLSSLAVFGAVAGAIAFLAAPDSIWASFELLTLLGVGAIVWFGQPKKRHAAWRDRWMLGRQAAEAMRVSALLYPQMASLPALYRLSEHGKDIDLQGQARMLAIQRLRDAEPPQGEQGQPYFLKTQFSPLKKALKGLLDDQMSYHRKTAQRYESTHRRLKWLTNAVFFLALGTVIVHLAGVLDHVRWIEEQDWLLFLTAYFPALAAALESIAIEFELGRLAHNSETMQKKLQVHRDLLDSCRSEADFLTLRRLAIRTAETLYAEHDGWVGLMDIHQLGIPA</sequence>
<keyword evidence="1" id="KW-0812">Transmembrane</keyword>
<dbReference type="Proteomes" id="UP000234329">
    <property type="component" value="Unassembled WGS sequence"/>
</dbReference>
<feature type="transmembrane region" description="Helical" evidence="1">
    <location>
        <begin position="493"/>
        <end position="513"/>
    </location>
</feature>
<organism evidence="2 3">
    <name type="scientific">Acidithiobacillus marinus</name>
    <dbReference type="NCBI Taxonomy" id="187490"/>
    <lineage>
        <taxon>Bacteria</taxon>
        <taxon>Pseudomonadati</taxon>
        <taxon>Pseudomonadota</taxon>
        <taxon>Acidithiobacillia</taxon>
        <taxon>Acidithiobacillales</taxon>
        <taxon>Acidithiobacillaceae</taxon>
        <taxon>Acidithiobacillus</taxon>
    </lineage>
</organism>
<accession>A0A2I1DLL6</accession>
<keyword evidence="1" id="KW-1133">Transmembrane helix</keyword>
<proteinExistence type="predicted"/>